<reference evidence="2" key="1">
    <citation type="submission" date="2014-04" db="EMBL/GenBank/DDBJ databases">
        <title>Evolutionary Origins and Diversification of the Mycorrhizal Mutualists.</title>
        <authorList>
            <consortium name="DOE Joint Genome Institute"/>
            <consortium name="Mycorrhizal Genomics Consortium"/>
            <person name="Kohler A."/>
            <person name="Kuo A."/>
            <person name="Nagy L.G."/>
            <person name="Floudas D."/>
            <person name="Copeland A."/>
            <person name="Barry K.W."/>
            <person name="Cichocki N."/>
            <person name="Veneault-Fourrey C."/>
            <person name="LaButti K."/>
            <person name="Lindquist E.A."/>
            <person name="Lipzen A."/>
            <person name="Lundell T."/>
            <person name="Morin E."/>
            <person name="Murat C."/>
            <person name="Riley R."/>
            <person name="Ohm R."/>
            <person name="Sun H."/>
            <person name="Tunlid A."/>
            <person name="Henrissat B."/>
            <person name="Grigoriev I.V."/>
            <person name="Hibbett D.S."/>
            <person name="Martin F."/>
        </authorList>
    </citation>
    <scope>NUCLEOTIDE SEQUENCE [LARGE SCALE GENOMIC DNA]</scope>
    <source>
        <strain evidence="2">FD-334 SS-4</strain>
    </source>
</reference>
<dbReference type="EMBL" id="KN817535">
    <property type="protein sequence ID" value="KJA24734.1"/>
    <property type="molecule type" value="Genomic_DNA"/>
</dbReference>
<gene>
    <name evidence="1" type="ORF">HYPSUDRAFT_200295</name>
</gene>
<dbReference type="Proteomes" id="UP000054270">
    <property type="component" value="Unassembled WGS sequence"/>
</dbReference>
<sequence length="101" mass="10821">MDQYTTFCRPAPNLESFGIVDDLSGYITLVNLLTSLFNGNALMLHDFCLMGPRDDLAALARPSVFRKKGKLAITSTDDDGELTCFAIAAATDGGTARSGTR</sequence>
<dbReference type="AlphaFoldDB" id="A0A0D2P1H5"/>
<protein>
    <submittedName>
        <fullName evidence="1">Uncharacterized protein</fullName>
    </submittedName>
</protein>
<evidence type="ECO:0000313" key="1">
    <source>
        <dbReference type="EMBL" id="KJA24734.1"/>
    </source>
</evidence>
<proteinExistence type="predicted"/>
<name>A0A0D2P1H5_HYPSF</name>
<keyword evidence="2" id="KW-1185">Reference proteome</keyword>
<accession>A0A0D2P1H5</accession>
<evidence type="ECO:0000313" key="2">
    <source>
        <dbReference type="Proteomes" id="UP000054270"/>
    </source>
</evidence>
<organism evidence="1 2">
    <name type="scientific">Hypholoma sublateritium (strain FD-334 SS-4)</name>
    <dbReference type="NCBI Taxonomy" id="945553"/>
    <lineage>
        <taxon>Eukaryota</taxon>
        <taxon>Fungi</taxon>
        <taxon>Dikarya</taxon>
        <taxon>Basidiomycota</taxon>
        <taxon>Agaricomycotina</taxon>
        <taxon>Agaricomycetes</taxon>
        <taxon>Agaricomycetidae</taxon>
        <taxon>Agaricales</taxon>
        <taxon>Agaricineae</taxon>
        <taxon>Strophariaceae</taxon>
        <taxon>Hypholoma</taxon>
    </lineage>
</organism>